<sequence>RELDYSIDFTKSFLASFGQALEGVSSGDLLNMITADIMSFGSQQARAADIHHELVDVDQIVGIKHVRLPSSSNNIVDFLRRITYRDLSAINASMASASAAQNVHYQPLKHSITRSGNYLASVVLLSV</sequence>
<dbReference type="EMBL" id="HACM01004340">
    <property type="protein sequence ID" value="CRZ04782.1"/>
    <property type="molecule type" value="Transcribed_RNA"/>
</dbReference>
<evidence type="ECO:0000313" key="1">
    <source>
        <dbReference type="EMBL" id="CRZ04787.1"/>
    </source>
</evidence>
<feature type="non-terminal residue" evidence="1">
    <location>
        <position position="1"/>
    </location>
</feature>
<protein>
    <submittedName>
        <fullName evidence="1">Uncharacterized protein</fullName>
    </submittedName>
</protein>
<accession>A0A0H5QSX6</accession>
<reference evidence="1" key="1">
    <citation type="submission" date="2015-04" db="EMBL/GenBank/DDBJ databases">
        <title>The genome sequence of the plant pathogenic Rhizarian Plasmodiophora brassicae reveals insights in its biotrophic life cycle and the origin of chitin synthesis.</title>
        <authorList>
            <person name="Schwelm A."/>
            <person name="Fogelqvist J."/>
            <person name="Knaust A."/>
            <person name="Julke S."/>
            <person name="Lilja T."/>
            <person name="Dhandapani V."/>
            <person name="Bonilla-Rosso G."/>
            <person name="Karlsson M."/>
            <person name="Shevchenko A."/>
            <person name="Choi S.R."/>
            <person name="Kim H.G."/>
            <person name="Park J.Y."/>
            <person name="Lim Y.P."/>
            <person name="Ludwig-Muller J."/>
            <person name="Dixelius C."/>
        </authorList>
    </citation>
    <scope>NUCLEOTIDE SEQUENCE</scope>
    <source>
        <tissue evidence="1">Potato root galls</tissue>
    </source>
</reference>
<proteinExistence type="predicted"/>
<name>A0A0H5QSX6_9EUKA</name>
<dbReference type="EMBL" id="HACM01004345">
    <property type="protein sequence ID" value="CRZ04787.1"/>
    <property type="molecule type" value="Transcribed_RNA"/>
</dbReference>
<dbReference type="AlphaFoldDB" id="A0A0H5QSX6"/>
<organism evidence="1">
    <name type="scientific">Spongospora subterranea</name>
    <dbReference type="NCBI Taxonomy" id="70186"/>
    <lineage>
        <taxon>Eukaryota</taxon>
        <taxon>Sar</taxon>
        <taxon>Rhizaria</taxon>
        <taxon>Endomyxa</taxon>
        <taxon>Phytomyxea</taxon>
        <taxon>Plasmodiophorida</taxon>
        <taxon>Plasmodiophoridae</taxon>
        <taxon>Spongospora</taxon>
    </lineage>
</organism>